<dbReference type="SMART" id="SM00421">
    <property type="entry name" value="HTH_LUXR"/>
    <property type="match status" value="2"/>
</dbReference>
<dbReference type="STRING" id="927083.DB32_001004"/>
<dbReference type="PROSITE" id="PS50043">
    <property type="entry name" value="HTH_LUXR_2"/>
    <property type="match status" value="1"/>
</dbReference>
<gene>
    <name evidence="6" type="ORF">DB32_001004</name>
</gene>
<evidence type="ECO:0000256" key="1">
    <source>
        <dbReference type="ARBA" id="ARBA00023015"/>
    </source>
</evidence>
<accession>A0A0F6VZU9</accession>
<dbReference type="PANTHER" id="PTHR44688:SF16">
    <property type="entry name" value="DNA-BINDING TRANSCRIPTIONAL ACTIVATOR DEVR_DOSR"/>
    <property type="match status" value="1"/>
</dbReference>
<feature type="region of interest" description="Disordered" evidence="4">
    <location>
        <begin position="1"/>
        <end position="30"/>
    </location>
</feature>
<evidence type="ECO:0000313" key="6">
    <source>
        <dbReference type="EMBL" id="AKF03855.1"/>
    </source>
</evidence>
<dbReference type="GO" id="GO:0003677">
    <property type="term" value="F:DNA binding"/>
    <property type="evidence" value="ECO:0007669"/>
    <property type="project" value="UniProtKB-KW"/>
</dbReference>
<dbReference type="Pfam" id="PF00196">
    <property type="entry name" value="GerE"/>
    <property type="match status" value="2"/>
</dbReference>
<dbReference type="KEGG" id="samy:DB32_001004"/>
<dbReference type="GO" id="GO:0006355">
    <property type="term" value="P:regulation of DNA-templated transcription"/>
    <property type="evidence" value="ECO:0007669"/>
    <property type="project" value="InterPro"/>
</dbReference>
<keyword evidence="3" id="KW-0804">Transcription</keyword>
<keyword evidence="1" id="KW-0805">Transcription regulation</keyword>
<dbReference type="PANTHER" id="PTHR44688">
    <property type="entry name" value="DNA-BINDING TRANSCRIPTIONAL ACTIVATOR DEVR_DOSR"/>
    <property type="match status" value="1"/>
</dbReference>
<feature type="domain" description="HTH luxR-type" evidence="5">
    <location>
        <begin position="35"/>
        <end position="100"/>
    </location>
</feature>
<name>A0A0F6VZU9_9BACT</name>
<proteinExistence type="predicted"/>
<dbReference type="RefSeq" id="WP_053231267.1">
    <property type="nucleotide sequence ID" value="NZ_CP011125.1"/>
</dbReference>
<dbReference type="Proteomes" id="UP000034883">
    <property type="component" value="Chromosome"/>
</dbReference>
<dbReference type="SUPFAM" id="SSF46894">
    <property type="entry name" value="C-terminal effector domain of the bipartite response regulators"/>
    <property type="match status" value="2"/>
</dbReference>
<evidence type="ECO:0000313" key="7">
    <source>
        <dbReference type="Proteomes" id="UP000034883"/>
    </source>
</evidence>
<sequence>MDRSAATPFGERSDGDDRSASAGPRALRSPEQLAHATLTWRLTPRQAEILEHVVRGASNAHIARVVGCSAASIEAHVGQLLRKASAEGRGALVARFWTLPSTTETSPAAARALERATEIWALTPMQARVLEHVVRGASNKDVMAVLGCAKSTIEAHVTALLRKSGCVNRAELIARFWWGATRGA</sequence>
<dbReference type="InterPro" id="IPR036388">
    <property type="entry name" value="WH-like_DNA-bd_sf"/>
</dbReference>
<evidence type="ECO:0000256" key="3">
    <source>
        <dbReference type="ARBA" id="ARBA00023163"/>
    </source>
</evidence>
<dbReference type="AlphaFoldDB" id="A0A0F6VZU9"/>
<dbReference type="EMBL" id="CP011125">
    <property type="protein sequence ID" value="AKF03855.1"/>
    <property type="molecule type" value="Genomic_DNA"/>
</dbReference>
<evidence type="ECO:0000256" key="4">
    <source>
        <dbReference type="SAM" id="MobiDB-lite"/>
    </source>
</evidence>
<evidence type="ECO:0000259" key="5">
    <source>
        <dbReference type="PROSITE" id="PS50043"/>
    </source>
</evidence>
<dbReference type="InterPro" id="IPR016032">
    <property type="entry name" value="Sig_transdc_resp-reg_C-effctor"/>
</dbReference>
<protein>
    <submittedName>
        <fullName evidence="6">Transcriptional regulator, LuxR family protein</fullName>
    </submittedName>
</protein>
<dbReference type="PRINTS" id="PR00038">
    <property type="entry name" value="HTHLUXR"/>
</dbReference>
<keyword evidence="2" id="KW-0238">DNA-binding</keyword>
<reference evidence="6 7" key="1">
    <citation type="submission" date="2015-03" db="EMBL/GenBank/DDBJ databases">
        <title>Genome assembly of Sandaracinus amylolyticus DSM 53668.</title>
        <authorList>
            <person name="Sharma G."/>
            <person name="Subramanian S."/>
        </authorList>
    </citation>
    <scope>NUCLEOTIDE SEQUENCE [LARGE SCALE GENOMIC DNA]</scope>
    <source>
        <strain evidence="6 7">DSM 53668</strain>
    </source>
</reference>
<dbReference type="OrthoDB" id="9782655at2"/>
<dbReference type="InterPro" id="IPR000792">
    <property type="entry name" value="Tscrpt_reg_LuxR_C"/>
</dbReference>
<keyword evidence="7" id="KW-1185">Reference proteome</keyword>
<dbReference type="Gene3D" id="1.10.10.10">
    <property type="entry name" value="Winged helix-like DNA-binding domain superfamily/Winged helix DNA-binding domain"/>
    <property type="match status" value="2"/>
</dbReference>
<evidence type="ECO:0000256" key="2">
    <source>
        <dbReference type="ARBA" id="ARBA00023125"/>
    </source>
</evidence>
<organism evidence="6 7">
    <name type="scientific">Sandaracinus amylolyticus</name>
    <dbReference type="NCBI Taxonomy" id="927083"/>
    <lineage>
        <taxon>Bacteria</taxon>
        <taxon>Pseudomonadati</taxon>
        <taxon>Myxococcota</taxon>
        <taxon>Polyangia</taxon>
        <taxon>Polyangiales</taxon>
        <taxon>Sandaracinaceae</taxon>
        <taxon>Sandaracinus</taxon>
    </lineage>
</organism>